<evidence type="ECO:0000256" key="2">
    <source>
        <dbReference type="ARBA" id="ARBA00022487"/>
    </source>
</evidence>
<evidence type="ECO:0000313" key="9">
    <source>
        <dbReference type="Proteomes" id="UP001162164"/>
    </source>
</evidence>
<proteinExistence type="inferred from homology"/>
<evidence type="ECO:0000313" key="8">
    <source>
        <dbReference type="EMBL" id="KAJ8984075.1"/>
    </source>
</evidence>
<name>A0ABQ9K1B1_9CUCU</name>
<reference evidence="8" key="1">
    <citation type="journal article" date="2023" name="Insect Mol. Biol.">
        <title>Genome sequencing provides insights into the evolution of gene families encoding plant cell wall-degrading enzymes in longhorned beetles.</title>
        <authorList>
            <person name="Shin N.R."/>
            <person name="Okamura Y."/>
            <person name="Kirsch R."/>
            <person name="Pauchet Y."/>
        </authorList>
    </citation>
    <scope>NUCLEOTIDE SEQUENCE</scope>
    <source>
        <strain evidence="8">MMC_N1</strain>
    </source>
</reference>
<protein>
    <recommendedName>
        <fullName evidence="6">Carboxylic ester hydrolase</fullName>
        <ecNumber evidence="6">3.1.1.-</ecNumber>
    </recommendedName>
</protein>
<dbReference type="InterPro" id="IPR050309">
    <property type="entry name" value="Type-B_Carboxylest/Lipase"/>
</dbReference>
<dbReference type="Pfam" id="PF00135">
    <property type="entry name" value="COesterase"/>
    <property type="match status" value="1"/>
</dbReference>
<dbReference type="EC" id="3.1.1.-" evidence="6"/>
<evidence type="ECO:0000256" key="3">
    <source>
        <dbReference type="ARBA" id="ARBA00022801"/>
    </source>
</evidence>
<keyword evidence="9" id="KW-1185">Reference proteome</keyword>
<keyword evidence="2" id="KW-0719">Serine esterase</keyword>
<dbReference type="SUPFAM" id="SSF53474">
    <property type="entry name" value="alpha/beta-Hydrolases"/>
    <property type="match status" value="1"/>
</dbReference>
<dbReference type="Proteomes" id="UP001162164">
    <property type="component" value="Unassembled WGS sequence"/>
</dbReference>
<organism evidence="8 9">
    <name type="scientific">Molorchus minor</name>
    <dbReference type="NCBI Taxonomy" id="1323400"/>
    <lineage>
        <taxon>Eukaryota</taxon>
        <taxon>Metazoa</taxon>
        <taxon>Ecdysozoa</taxon>
        <taxon>Arthropoda</taxon>
        <taxon>Hexapoda</taxon>
        <taxon>Insecta</taxon>
        <taxon>Pterygota</taxon>
        <taxon>Neoptera</taxon>
        <taxon>Endopterygota</taxon>
        <taxon>Coleoptera</taxon>
        <taxon>Polyphaga</taxon>
        <taxon>Cucujiformia</taxon>
        <taxon>Chrysomeloidea</taxon>
        <taxon>Cerambycidae</taxon>
        <taxon>Lamiinae</taxon>
        <taxon>Monochamini</taxon>
        <taxon>Molorchus</taxon>
    </lineage>
</organism>
<feature type="domain" description="Carboxylesterase type B" evidence="7">
    <location>
        <begin position="1"/>
        <end position="205"/>
    </location>
</feature>
<evidence type="ECO:0000256" key="6">
    <source>
        <dbReference type="RuleBase" id="RU361235"/>
    </source>
</evidence>
<keyword evidence="4" id="KW-1015">Disulfide bond</keyword>
<evidence type="ECO:0000256" key="5">
    <source>
        <dbReference type="ARBA" id="ARBA00023180"/>
    </source>
</evidence>
<keyword evidence="3 6" id="KW-0378">Hydrolase</keyword>
<dbReference type="InterPro" id="IPR029058">
    <property type="entry name" value="AB_hydrolase_fold"/>
</dbReference>
<dbReference type="PROSITE" id="PS00122">
    <property type="entry name" value="CARBOXYLESTERASE_B_1"/>
    <property type="match status" value="1"/>
</dbReference>
<sequence length="228" mass="25308">MALKWIQKNIHKFGGDPKSVTVFGESAGGASAHLHMTSPMSKGLFHKAIMESGTAFCTWSLPTNKEGCPTKPSTKMVECLRNVDAYTIIDQDTKFMEWDYDPMIPFKPVIEPDVKGAFITEHPAETITSGRSAQIPLIVGLNTEDGALKVAGMAQNLSLVKEFNEGFHKLAPMSLMYHRITKNTECATEAIKKYYFNGMDIDKSEISNLVNMPPMIEWNILPLIGITH</sequence>
<dbReference type="PANTHER" id="PTHR11559">
    <property type="entry name" value="CARBOXYLESTERASE"/>
    <property type="match status" value="1"/>
</dbReference>
<dbReference type="EMBL" id="JAPWTJ010000048">
    <property type="protein sequence ID" value="KAJ8984075.1"/>
    <property type="molecule type" value="Genomic_DNA"/>
</dbReference>
<dbReference type="Gene3D" id="3.40.50.1820">
    <property type="entry name" value="alpha/beta hydrolase"/>
    <property type="match status" value="1"/>
</dbReference>
<dbReference type="InterPro" id="IPR019826">
    <property type="entry name" value="Carboxylesterase_B_AS"/>
</dbReference>
<evidence type="ECO:0000259" key="7">
    <source>
        <dbReference type="Pfam" id="PF00135"/>
    </source>
</evidence>
<evidence type="ECO:0000256" key="1">
    <source>
        <dbReference type="ARBA" id="ARBA00005964"/>
    </source>
</evidence>
<comment type="caution">
    <text evidence="8">The sequence shown here is derived from an EMBL/GenBank/DDBJ whole genome shotgun (WGS) entry which is preliminary data.</text>
</comment>
<comment type="similarity">
    <text evidence="1 6">Belongs to the type-B carboxylesterase/lipase family.</text>
</comment>
<evidence type="ECO:0000256" key="4">
    <source>
        <dbReference type="ARBA" id="ARBA00023157"/>
    </source>
</evidence>
<dbReference type="InterPro" id="IPR002018">
    <property type="entry name" value="CarbesteraseB"/>
</dbReference>
<gene>
    <name evidence="8" type="ORF">NQ317_006573</name>
</gene>
<accession>A0ABQ9K1B1</accession>
<keyword evidence="5" id="KW-0325">Glycoprotein</keyword>